<proteinExistence type="predicted"/>
<accession>A0ACC2N1S1</accession>
<gene>
    <name evidence="1" type="ORF">QAD02_006595</name>
</gene>
<sequence>MFYKTQVTIFSGDKLCGGTLIDPKHIVTSAKCINGFLEQFHIKTVPSMSVEVVASGDDHEVNTFRILSLNSNFKDDDFHPRSDAIGLLELVKPVTNNINYSRTKLSEVDLESLTDEEVLVLSSKNMSSGGIKGRRFVNTNLPMKIVSTEECKEYNSLMSHVDDSLTLSCGITKKQDYQLSKGDPVTQGDTLIGVVEEWALGKPIIFTSISKFIQLIQENKQNALSCDTPSCYKVNHIAGNKSLNCSDGEDPDDGSRQCLVNL</sequence>
<keyword evidence="2" id="KW-1185">Reference proteome</keyword>
<protein>
    <submittedName>
        <fullName evidence="1">Uncharacterized protein</fullName>
    </submittedName>
</protein>
<reference evidence="1" key="1">
    <citation type="submission" date="2023-04" db="EMBL/GenBank/DDBJ databases">
        <title>A chromosome-level genome assembly of the parasitoid wasp Eretmocerus hayati.</title>
        <authorList>
            <person name="Zhong Y."/>
            <person name="Liu S."/>
            <person name="Liu Y."/>
        </authorList>
    </citation>
    <scope>NUCLEOTIDE SEQUENCE</scope>
    <source>
        <strain evidence="1">ZJU_SS_LIU_2023</strain>
    </source>
</reference>
<organism evidence="1 2">
    <name type="scientific">Eretmocerus hayati</name>
    <dbReference type="NCBI Taxonomy" id="131215"/>
    <lineage>
        <taxon>Eukaryota</taxon>
        <taxon>Metazoa</taxon>
        <taxon>Ecdysozoa</taxon>
        <taxon>Arthropoda</taxon>
        <taxon>Hexapoda</taxon>
        <taxon>Insecta</taxon>
        <taxon>Pterygota</taxon>
        <taxon>Neoptera</taxon>
        <taxon>Endopterygota</taxon>
        <taxon>Hymenoptera</taxon>
        <taxon>Apocrita</taxon>
        <taxon>Proctotrupomorpha</taxon>
        <taxon>Chalcidoidea</taxon>
        <taxon>Aphelinidae</taxon>
        <taxon>Aphelininae</taxon>
        <taxon>Eretmocerus</taxon>
    </lineage>
</organism>
<evidence type="ECO:0000313" key="1">
    <source>
        <dbReference type="EMBL" id="KAJ8664933.1"/>
    </source>
</evidence>
<name>A0ACC2N1S1_9HYME</name>
<comment type="caution">
    <text evidence="1">The sequence shown here is derived from an EMBL/GenBank/DDBJ whole genome shotgun (WGS) entry which is preliminary data.</text>
</comment>
<evidence type="ECO:0000313" key="2">
    <source>
        <dbReference type="Proteomes" id="UP001239111"/>
    </source>
</evidence>
<dbReference type="Proteomes" id="UP001239111">
    <property type="component" value="Chromosome 4"/>
</dbReference>
<dbReference type="EMBL" id="CM056744">
    <property type="protein sequence ID" value="KAJ8664933.1"/>
    <property type="molecule type" value="Genomic_DNA"/>
</dbReference>